<gene>
    <name evidence="2" type="ORF">ERX46_09055</name>
</gene>
<dbReference type="RefSeq" id="WP_130093538.1">
    <property type="nucleotide sequence ID" value="NZ_SETE01000003.1"/>
</dbReference>
<keyword evidence="3" id="KW-1185">Reference proteome</keyword>
<dbReference type="Proteomes" id="UP000293952">
    <property type="component" value="Unassembled WGS sequence"/>
</dbReference>
<sequence length="554" mass="63795">MNNKRILYLIIAVVLVGALFVLFLNSGSEEPTAAKRKKVDYSSHDWKVDLSLDNKNPYGLYAFRELTIADGRFTEFNAVSDYNLLDSIVQLDSSMLMFIGMDLMLTDEEIDLVLESIDYGNDFFISAEKIPSYLLDQLMSEKALTYYPNKKAPHKINKKVYDMYYFYENDTLTEIWDLFNPKKLDTLTNVLSTIYGRPNYIEIEYGLGKVFIHLNPLVFTNVQLLKSDGKSYFKEVLLTLEQPKIQWLTFANFEAKPYSDKSTSFENNKSLLSELFKHPAFRWGFILAVFGVLLFLLFRSKRRQPIIPAVEDNKNTGFSYVDTLAGIYYNKEHGDKILKIMRRNFYSAVYDHFYIDLAKREDSKPIIALSKKSNIPTSEIEQLIKYLEVTTKVSDIFLSNTYKIQRSFYLKSGIWNEEIRQKQINSSVSIYRQKERALGTIGLGIFIIVLGFIFLSVSLGVGVLFWPLGIVGIVIGTRMLNTPAIILNPGQIELNPLFGKKVIILHENIKFIEEKGLNSLIYFKNGGKATLNNSQLDQKKIKALDHLKQRFKQT</sequence>
<evidence type="ECO:0000256" key="1">
    <source>
        <dbReference type="SAM" id="Phobius"/>
    </source>
</evidence>
<evidence type="ECO:0008006" key="4">
    <source>
        <dbReference type="Google" id="ProtNLM"/>
    </source>
</evidence>
<proteinExistence type="predicted"/>
<keyword evidence="1" id="KW-0472">Membrane</keyword>
<evidence type="ECO:0000313" key="3">
    <source>
        <dbReference type="Proteomes" id="UP000293952"/>
    </source>
</evidence>
<protein>
    <recommendedName>
        <fullName evidence="4">DUF4350 domain-containing protein</fullName>
    </recommendedName>
</protein>
<dbReference type="EMBL" id="SETE01000003">
    <property type="protein sequence ID" value="RYM34097.1"/>
    <property type="molecule type" value="Genomic_DNA"/>
</dbReference>
<keyword evidence="1" id="KW-1133">Transmembrane helix</keyword>
<reference evidence="2 3" key="1">
    <citation type="submission" date="2019-02" db="EMBL/GenBank/DDBJ databases">
        <title>Genome sequence of the sea-ice species Brumimicrobium glaciale.</title>
        <authorList>
            <person name="Bowman J.P."/>
        </authorList>
    </citation>
    <scope>NUCLEOTIDE SEQUENCE [LARGE SCALE GENOMIC DNA]</scope>
    <source>
        <strain evidence="2 3">IC156</strain>
    </source>
</reference>
<name>A0A4Q4KMU7_9FLAO</name>
<feature type="transmembrane region" description="Helical" evidence="1">
    <location>
        <begin position="463"/>
        <end position="480"/>
    </location>
</feature>
<evidence type="ECO:0000313" key="2">
    <source>
        <dbReference type="EMBL" id="RYM34097.1"/>
    </source>
</evidence>
<keyword evidence="1" id="KW-0812">Transmembrane</keyword>
<feature type="transmembrane region" description="Helical" evidence="1">
    <location>
        <begin position="280"/>
        <end position="298"/>
    </location>
</feature>
<organism evidence="2 3">
    <name type="scientific">Brumimicrobium glaciale</name>
    <dbReference type="NCBI Taxonomy" id="200475"/>
    <lineage>
        <taxon>Bacteria</taxon>
        <taxon>Pseudomonadati</taxon>
        <taxon>Bacteroidota</taxon>
        <taxon>Flavobacteriia</taxon>
        <taxon>Flavobacteriales</taxon>
        <taxon>Crocinitomicaceae</taxon>
        <taxon>Brumimicrobium</taxon>
    </lineage>
</organism>
<dbReference type="AlphaFoldDB" id="A0A4Q4KMU7"/>
<comment type="caution">
    <text evidence="2">The sequence shown here is derived from an EMBL/GenBank/DDBJ whole genome shotgun (WGS) entry which is preliminary data.</text>
</comment>
<dbReference type="OrthoDB" id="1111222at2"/>
<accession>A0A4Q4KMU7</accession>